<sequence length="322" mass="37295">MLTWRAKQLEVGSEETDSLSDDFASIASTIPNYVYENGRRYHSYHSDQYLLPNDEREQERLDFLHHVFRLTLDGDLCYTELDNPQRILDIGTGTVATMFPSTEVIGTDLSPIQSGAAPQNVEFIVDDALEEWSFPEASFDFIHLRALGGSIPDWPSLLKQCFRALKPGGRIEVSEARSRFCCDDDTIPEDSCTKQWMDEFKRNCERFQVDFDVFPNFNGWIREAGFAEVEEIEKVVPIGTWPKDRRLKMRGRFFALQVLDLALDSYSPALFCRGGGWSEEEMRSLLEGMKREIKSNKLHLYTHLFVLPLIYFSRHGYSRWSR</sequence>
<dbReference type="GO" id="GO:0008168">
    <property type="term" value="F:methyltransferase activity"/>
    <property type="evidence" value="ECO:0007669"/>
    <property type="project" value="TreeGrafter"/>
</dbReference>
<name>A0A2B7YJ90_POLH7</name>
<dbReference type="SUPFAM" id="SSF53335">
    <property type="entry name" value="S-adenosyl-L-methionine-dependent methyltransferases"/>
    <property type="match status" value="1"/>
</dbReference>
<accession>A0A2B7YJ90</accession>
<dbReference type="STRING" id="1447883.A0A2B7YJ90"/>
<evidence type="ECO:0008006" key="3">
    <source>
        <dbReference type="Google" id="ProtNLM"/>
    </source>
</evidence>
<dbReference type="CDD" id="cd02440">
    <property type="entry name" value="AdoMet_MTases"/>
    <property type="match status" value="1"/>
</dbReference>
<organism evidence="1 2">
    <name type="scientific">Polytolypa hystricis (strain UAMH7299)</name>
    <dbReference type="NCBI Taxonomy" id="1447883"/>
    <lineage>
        <taxon>Eukaryota</taxon>
        <taxon>Fungi</taxon>
        <taxon>Dikarya</taxon>
        <taxon>Ascomycota</taxon>
        <taxon>Pezizomycotina</taxon>
        <taxon>Eurotiomycetes</taxon>
        <taxon>Eurotiomycetidae</taxon>
        <taxon>Onygenales</taxon>
        <taxon>Onygenales incertae sedis</taxon>
        <taxon>Polytolypa</taxon>
    </lineage>
</organism>
<dbReference type="EMBL" id="PDNA01000036">
    <property type="protein sequence ID" value="PGH21355.1"/>
    <property type="molecule type" value="Genomic_DNA"/>
</dbReference>
<evidence type="ECO:0000313" key="2">
    <source>
        <dbReference type="Proteomes" id="UP000224634"/>
    </source>
</evidence>
<dbReference type="Pfam" id="PF13489">
    <property type="entry name" value="Methyltransf_23"/>
    <property type="match status" value="1"/>
</dbReference>
<gene>
    <name evidence="1" type="ORF">AJ80_03272</name>
</gene>
<proteinExistence type="predicted"/>
<dbReference type="InterPro" id="IPR029063">
    <property type="entry name" value="SAM-dependent_MTases_sf"/>
</dbReference>
<protein>
    <recommendedName>
        <fullName evidence="3">Methyltransferase domain-containing protein</fullName>
    </recommendedName>
</protein>
<keyword evidence="2" id="KW-1185">Reference proteome</keyword>
<dbReference type="Proteomes" id="UP000224634">
    <property type="component" value="Unassembled WGS sequence"/>
</dbReference>
<dbReference type="AlphaFoldDB" id="A0A2B7YJ90"/>
<dbReference type="Gene3D" id="3.40.50.150">
    <property type="entry name" value="Vaccinia Virus protein VP39"/>
    <property type="match status" value="1"/>
</dbReference>
<comment type="caution">
    <text evidence="1">The sequence shown here is derived from an EMBL/GenBank/DDBJ whole genome shotgun (WGS) entry which is preliminary data.</text>
</comment>
<dbReference type="OrthoDB" id="2013972at2759"/>
<dbReference type="PANTHER" id="PTHR43591:SF10">
    <property type="entry name" value="ABC TRANSMEMBRANE TYPE-1 DOMAIN-CONTAINING PROTEIN-RELATED"/>
    <property type="match status" value="1"/>
</dbReference>
<reference evidence="1 2" key="1">
    <citation type="submission" date="2017-10" db="EMBL/GenBank/DDBJ databases">
        <title>Comparative genomics in systemic dimorphic fungi from Ajellomycetaceae.</title>
        <authorList>
            <person name="Munoz J.F."/>
            <person name="Mcewen J.G."/>
            <person name="Clay O.K."/>
            <person name="Cuomo C.A."/>
        </authorList>
    </citation>
    <scope>NUCLEOTIDE SEQUENCE [LARGE SCALE GENOMIC DNA]</scope>
    <source>
        <strain evidence="1 2">UAMH7299</strain>
    </source>
</reference>
<evidence type="ECO:0000313" key="1">
    <source>
        <dbReference type="EMBL" id="PGH21355.1"/>
    </source>
</evidence>
<dbReference type="PANTHER" id="PTHR43591">
    <property type="entry name" value="METHYLTRANSFERASE"/>
    <property type="match status" value="1"/>
</dbReference>